<keyword evidence="3" id="KW-1185">Reference proteome</keyword>
<dbReference type="EMBL" id="MVBO01000216">
    <property type="protein sequence ID" value="OZJ01928.1"/>
    <property type="molecule type" value="Genomic_DNA"/>
</dbReference>
<evidence type="ECO:0000256" key="1">
    <source>
        <dbReference type="SAM" id="Phobius"/>
    </source>
</evidence>
<organism evidence="2 3">
    <name type="scientific">Bifiguratus adelaidae</name>
    <dbReference type="NCBI Taxonomy" id="1938954"/>
    <lineage>
        <taxon>Eukaryota</taxon>
        <taxon>Fungi</taxon>
        <taxon>Fungi incertae sedis</taxon>
        <taxon>Mucoromycota</taxon>
        <taxon>Mucoromycotina</taxon>
        <taxon>Endogonomycetes</taxon>
        <taxon>Endogonales</taxon>
        <taxon>Endogonales incertae sedis</taxon>
        <taxon>Bifiguratus</taxon>
    </lineage>
</organism>
<evidence type="ECO:0000313" key="3">
    <source>
        <dbReference type="Proteomes" id="UP000242875"/>
    </source>
</evidence>
<feature type="transmembrane region" description="Helical" evidence="1">
    <location>
        <begin position="54"/>
        <end position="76"/>
    </location>
</feature>
<dbReference type="Proteomes" id="UP000242875">
    <property type="component" value="Unassembled WGS sequence"/>
</dbReference>
<feature type="transmembrane region" description="Helical" evidence="1">
    <location>
        <begin position="139"/>
        <end position="158"/>
    </location>
</feature>
<protein>
    <submittedName>
        <fullName evidence="2">Uncharacterized protein</fullName>
    </submittedName>
</protein>
<feature type="transmembrane region" description="Helical" evidence="1">
    <location>
        <begin position="82"/>
        <end position="102"/>
    </location>
</feature>
<sequence length="290" mass="32625">MASSLQTLTPTFHEDSKPFSTEIERQESEFLMQDAEGGRTVVVEQSKRFSLLKAYGKLGISMAINIGLPVAIYYILKPYLATIWALLISGVPPILMVIFTFIRTKKIDVIGVIAIVAFVLSAILALADGDARLLLLRDSVVTCVIGLMFLFSMIPIRLRSVPWQKRPEFGEYAFEMRPLVFSTGKQMFPVPPIVHPDGLEEPAMDYYWRSFAFFRRNLRIVTAIWGCGLVSEFIVKVILIEDQSVSLDQIILIGNVLVACIIVVSFIITVLVSRRNIKSVKREMEAARAY</sequence>
<dbReference type="AlphaFoldDB" id="A0A261XUA0"/>
<proteinExistence type="predicted"/>
<keyword evidence="1" id="KW-1133">Transmembrane helix</keyword>
<keyword evidence="1" id="KW-0472">Membrane</keyword>
<accession>A0A261XUA0</accession>
<dbReference type="NCBIfam" id="NF041646">
    <property type="entry name" value="VC0807_fam"/>
    <property type="match status" value="1"/>
</dbReference>
<reference evidence="2 3" key="1">
    <citation type="journal article" date="2017" name="Mycologia">
        <title>Bifiguratus adelaidae, gen. et sp. nov., a new member of Mucoromycotina in endophytic and soil-dwelling habitats.</title>
        <authorList>
            <person name="Torres-Cruz T.J."/>
            <person name="Billingsley Tobias T.L."/>
            <person name="Almatruk M."/>
            <person name="Hesse C."/>
            <person name="Kuske C.R."/>
            <person name="Desiro A."/>
            <person name="Benucci G.M."/>
            <person name="Bonito G."/>
            <person name="Stajich J.E."/>
            <person name="Dunlap C."/>
            <person name="Arnold A.E."/>
            <person name="Porras-Alfaro A."/>
        </authorList>
    </citation>
    <scope>NUCLEOTIDE SEQUENCE [LARGE SCALE GENOMIC DNA]</scope>
    <source>
        <strain evidence="2 3">AZ0501</strain>
    </source>
</reference>
<feature type="transmembrane region" description="Helical" evidence="1">
    <location>
        <begin position="250"/>
        <end position="272"/>
    </location>
</feature>
<feature type="transmembrane region" description="Helical" evidence="1">
    <location>
        <begin position="109"/>
        <end position="127"/>
    </location>
</feature>
<gene>
    <name evidence="2" type="ORF">BZG36_05323</name>
</gene>
<keyword evidence="1" id="KW-0812">Transmembrane</keyword>
<dbReference type="OrthoDB" id="10043543at2759"/>
<evidence type="ECO:0000313" key="2">
    <source>
        <dbReference type="EMBL" id="OZJ01928.1"/>
    </source>
</evidence>
<feature type="transmembrane region" description="Helical" evidence="1">
    <location>
        <begin position="218"/>
        <end position="238"/>
    </location>
</feature>
<name>A0A261XUA0_9FUNG</name>
<comment type="caution">
    <text evidence="2">The sequence shown here is derived from an EMBL/GenBank/DDBJ whole genome shotgun (WGS) entry which is preliminary data.</text>
</comment>